<proteinExistence type="predicted"/>
<evidence type="ECO:0000313" key="2">
    <source>
        <dbReference type="Proteomes" id="UP001055439"/>
    </source>
</evidence>
<dbReference type="EMBL" id="CP097509">
    <property type="protein sequence ID" value="URE18026.1"/>
    <property type="molecule type" value="Genomic_DNA"/>
</dbReference>
<organism evidence="1 2">
    <name type="scientific">Musa troglodytarum</name>
    <name type="common">fe'i banana</name>
    <dbReference type="NCBI Taxonomy" id="320322"/>
    <lineage>
        <taxon>Eukaryota</taxon>
        <taxon>Viridiplantae</taxon>
        <taxon>Streptophyta</taxon>
        <taxon>Embryophyta</taxon>
        <taxon>Tracheophyta</taxon>
        <taxon>Spermatophyta</taxon>
        <taxon>Magnoliopsida</taxon>
        <taxon>Liliopsida</taxon>
        <taxon>Zingiberales</taxon>
        <taxon>Musaceae</taxon>
        <taxon>Musa</taxon>
    </lineage>
</organism>
<protein>
    <submittedName>
        <fullName evidence="1">Uncharacterized protein</fullName>
    </submittedName>
</protein>
<accession>A0A9E7GTW7</accession>
<dbReference type="AlphaFoldDB" id="A0A9E7GTW7"/>
<reference evidence="1" key="1">
    <citation type="submission" date="2022-05" db="EMBL/GenBank/DDBJ databases">
        <title>The Musa troglodytarum L. genome provides insights into the mechanism of non-climacteric behaviour and enrichment of carotenoids.</title>
        <authorList>
            <person name="Wang J."/>
        </authorList>
    </citation>
    <scope>NUCLEOTIDE SEQUENCE</scope>
    <source>
        <tissue evidence="1">Leaf</tissue>
    </source>
</reference>
<gene>
    <name evidence="1" type="ORF">MUK42_13188</name>
</gene>
<dbReference type="EMBL" id="CP097509">
    <property type="protein sequence ID" value="URE18027.1"/>
    <property type="molecule type" value="Genomic_DNA"/>
</dbReference>
<dbReference type="OrthoDB" id="17317at2759"/>
<keyword evidence="2" id="KW-1185">Reference proteome</keyword>
<sequence length="60" mass="7021">MRPLCRIPIDEYVITSRPPTSSIQPCLNCMLRPTFPLQGFVYTEIQFIEKSYMVPTLKEK</sequence>
<evidence type="ECO:0000313" key="1">
    <source>
        <dbReference type="EMBL" id="URE18027.1"/>
    </source>
</evidence>
<name>A0A9E7GTW7_9LILI</name>
<dbReference type="Proteomes" id="UP001055439">
    <property type="component" value="Chromosome 7"/>
</dbReference>